<dbReference type="EMBL" id="BJLR01000026">
    <property type="protein sequence ID" value="GEA88917.1"/>
    <property type="molecule type" value="Genomic_DNA"/>
</dbReference>
<gene>
    <name evidence="2" type="ORF">CCE01nite_28660</name>
</gene>
<dbReference type="Pfam" id="PF09990">
    <property type="entry name" value="DUF2231"/>
    <property type="match status" value="1"/>
</dbReference>
<keyword evidence="3" id="KW-1185">Reference proteome</keyword>
<dbReference type="InterPro" id="IPR019251">
    <property type="entry name" value="DUF2231_TM"/>
</dbReference>
<proteinExistence type="predicted"/>
<sequence length="199" mass="20245">MPHGTRGALQGRPVLVRATAALERLTALDGAVDAVRPLAARLVGGPARRWVLHGRGFGHAVHPFLTDVPLGAWMSASILDLTPGVRGGRAAQTLVGTGLLAAVPTVLTGWAEWSAADRETQRVGVVHAGANTVSVVLYGASWLARRRGSHAAGSLLALAGGAVSGVGGYLGGHMAIARNAGTRDRAFAPPGNGTAHRDG</sequence>
<accession>A0A4Y3KYG4</accession>
<name>A0A4Y3KYG4_9CELL</name>
<feature type="domain" description="DUF2231" evidence="1">
    <location>
        <begin position="58"/>
        <end position="182"/>
    </location>
</feature>
<organism evidence="2 3">
    <name type="scientific">Cellulomonas cellasea</name>
    <dbReference type="NCBI Taxonomy" id="43670"/>
    <lineage>
        <taxon>Bacteria</taxon>
        <taxon>Bacillati</taxon>
        <taxon>Actinomycetota</taxon>
        <taxon>Actinomycetes</taxon>
        <taxon>Micrococcales</taxon>
        <taxon>Cellulomonadaceae</taxon>
        <taxon>Cellulomonas</taxon>
    </lineage>
</organism>
<evidence type="ECO:0000313" key="2">
    <source>
        <dbReference type="EMBL" id="GEA88917.1"/>
    </source>
</evidence>
<dbReference type="AlphaFoldDB" id="A0A4Y3KYG4"/>
<reference evidence="2" key="1">
    <citation type="submission" date="2019-06" db="EMBL/GenBank/DDBJ databases">
        <title>Whole genome shotgun sequence of Cellulomonas cellasea NBRC 3753.</title>
        <authorList>
            <person name="Hosoyama A."/>
            <person name="Uohara A."/>
            <person name="Ohji S."/>
            <person name="Ichikawa N."/>
        </authorList>
    </citation>
    <scope>NUCLEOTIDE SEQUENCE [LARGE SCALE GENOMIC DNA]</scope>
    <source>
        <strain evidence="2">NBRC 3753</strain>
    </source>
</reference>
<comment type="caution">
    <text evidence="2">The sequence shown here is derived from an EMBL/GenBank/DDBJ whole genome shotgun (WGS) entry which is preliminary data.</text>
</comment>
<protein>
    <recommendedName>
        <fullName evidence="1">DUF2231 domain-containing protein</fullName>
    </recommendedName>
</protein>
<evidence type="ECO:0000313" key="3">
    <source>
        <dbReference type="Proteomes" id="UP000317046"/>
    </source>
</evidence>
<dbReference type="Proteomes" id="UP000317046">
    <property type="component" value="Unassembled WGS sequence"/>
</dbReference>
<evidence type="ECO:0000259" key="1">
    <source>
        <dbReference type="Pfam" id="PF09990"/>
    </source>
</evidence>